<dbReference type="Pfam" id="PF01420">
    <property type="entry name" value="Methylase_S"/>
    <property type="match status" value="1"/>
</dbReference>
<dbReference type="InterPro" id="IPR044946">
    <property type="entry name" value="Restrct_endonuc_typeI_TRD_sf"/>
</dbReference>
<accession>A0A1H4D2U1</accession>
<keyword evidence="2" id="KW-0680">Restriction system</keyword>
<protein>
    <submittedName>
        <fullName evidence="5">Type I restriction enzyme, S subunit</fullName>
    </submittedName>
</protein>
<dbReference type="GO" id="GO:0009307">
    <property type="term" value="P:DNA restriction-modification system"/>
    <property type="evidence" value="ECO:0007669"/>
    <property type="project" value="UniProtKB-KW"/>
</dbReference>
<organism evidence="5 6">
    <name type="scientific">Bacteroides xylanisolvens</name>
    <dbReference type="NCBI Taxonomy" id="371601"/>
    <lineage>
        <taxon>Bacteria</taxon>
        <taxon>Pseudomonadati</taxon>
        <taxon>Bacteroidota</taxon>
        <taxon>Bacteroidia</taxon>
        <taxon>Bacteroidales</taxon>
        <taxon>Bacteroidaceae</taxon>
        <taxon>Bacteroides</taxon>
    </lineage>
</organism>
<comment type="similarity">
    <text evidence="1">Belongs to the type-I restriction system S methylase family.</text>
</comment>
<dbReference type="SUPFAM" id="SSF116734">
    <property type="entry name" value="DNA methylase specificity domain"/>
    <property type="match status" value="2"/>
</dbReference>
<dbReference type="Proteomes" id="UP000183040">
    <property type="component" value="Unassembled WGS sequence"/>
</dbReference>
<feature type="domain" description="Type I restriction modification DNA specificity" evidence="4">
    <location>
        <begin position="23"/>
        <end position="203"/>
    </location>
</feature>
<dbReference type="EMBL" id="FNRP01000010">
    <property type="protein sequence ID" value="SEA66856.1"/>
    <property type="molecule type" value="Genomic_DNA"/>
</dbReference>
<keyword evidence="3" id="KW-0238">DNA-binding</keyword>
<dbReference type="PANTHER" id="PTHR30408">
    <property type="entry name" value="TYPE-1 RESTRICTION ENZYME ECOKI SPECIFICITY PROTEIN"/>
    <property type="match status" value="1"/>
</dbReference>
<dbReference type="Gene3D" id="3.90.220.20">
    <property type="entry name" value="DNA methylase specificity domains"/>
    <property type="match status" value="2"/>
</dbReference>
<evidence type="ECO:0000256" key="3">
    <source>
        <dbReference type="ARBA" id="ARBA00023125"/>
    </source>
</evidence>
<evidence type="ECO:0000313" key="6">
    <source>
        <dbReference type="Proteomes" id="UP000183040"/>
    </source>
</evidence>
<dbReference type="AlphaFoldDB" id="A0A1H4D2U1"/>
<dbReference type="RefSeq" id="WP_256331795.1">
    <property type="nucleotide sequence ID" value="NZ_FNRP01000010.1"/>
</dbReference>
<dbReference type="PANTHER" id="PTHR30408:SF12">
    <property type="entry name" value="TYPE I RESTRICTION ENZYME MJAVIII SPECIFICITY SUBUNIT"/>
    <property type="match status" value="1"/>
</dbReference>
<reference evidence="5 6" key="1">
    <citation type="submission" date="2016-10" db="EMBL/GenBank/DDBJ databases">
        <authorList>
            <person name="de Groot N.N."/>
        </authorList>
    </citation>
    <scope>NUCLEOTIDE SEQUENCE [LARGE SCALE GENOMIC DNA]</scope>
    <source>
        <strain evidence="5 6">NLAE-zl-G339</strain>
    </source>
</reference>
<evidence type="ECO:0000256" key="1">
    <source>
        <dbReference type="ARBA" id="ARBA00010923"/>
    </source>
</evidence>
<evidence type="ECO:0000313" key="5">
    <source>
        <dbReference type="EMBL" id="SEA66856.1"/>
    </source>
</evidence>
<dbReference type="GO" id="GO:0003677">
    <property type="term" value="F:DNA binding"/>
    <property type="evidence" value="ECO:0007669"/>
    <property type="project" value="UniProtKB-KW"/>
</dbReference>
<dbReference type="InterPro" id="IPR052021">
    <property type="entry name" value="Type-I_RS_S_subunit"/>
</dbReference>
<sequence>MANNNNKDKCNVPHLRFPEFTGEWKKSTIGNLSTKVGSGVTPRGGETVYKSEGHSFVRSQNVGWGHLQLDDIAFIDKETHLRQKNTELQLDDVLLNITGASIGRSALVNKQIAGGNVNQHVCIIRTKDNLVPAFLCNFLLSNHGQKQIDSFQAGGNRQGLNFEQIRSIKITIPSTKEQTKIATLLHLIDERIATQNKIIEDLKKLKSAIIEMEYTHKTKSNSHIGDFIEQTSKRNKNRAIQNVLSVSNRQGFIQQSEQFENRSVASDDTSSYKIVKNNNFAFNPARINVGSIARLTTFDRGIVSPMYICFRTKDTLFPEYLDYYFETKQFFTEIQKRLEGSVRQCLSFEGLCNIPLCIPTIEVQQQVGKQLSTLVQEIKLEIDFLELLQRQKKFLLHQMFI</sequence>
<name>A0A1H4D2U1_9BACE</name>
<proteinExistence type="inferred from homology"/>
<evidence type="ECO:0000259" key="4">
    <source>
        <dbReference type="Pfam" id="PF01420"/>
    </source>
</evidence>
<dbReference type="CDD" id="cd17256">
    <property type="entry name" value="RMtype1_S_EcoJA65PI-TRD1-CR1_like"/>
    <property type="match status" value="1"/>
</dbReference>
<evidence type="ECO:0000256" key="2">
    <source>
        <dbReference type="ARBA" id="ARBA00022747"/>
    </source>
</evidence>
<gene>
    <name evidence="5" type="ORF">SAMN04487924_110146</name>
</gene>
<dbReference type="InterPro" id="IPR000055">
    <property type="entry name" value="Restrct_endonuc_typeI_TRD"/>
</dbReference>